<dbReference type="OrthoDB" id="1083177at2759"/>
<dbReference type="Pfam" id="PF04776">
    <property type="entry name" value="protein_MS5"/>
    <property type="match status" value="1"/>
</dbReference>
<dbReference type="PANTHER" id="PTHR31260">
    <property type="entry name" value="CYSTATIN/MONELLIN SUPERFAMILY PROTEIN"/>
    <property type="match status" value="1"/>
</dbReference>
<dbReference type="Proteomes" id="UP000467841">
    <property type="component" value="Unassembled WGS sequence"/>
</dbReference>
<organism evidence="1 2">
    <name type="scientific">Microthlaspi erraticum</name>
    <dbReference type="NCBI Taxonomy" id="1685480"/>
    <lineage>
        <taxon>Eukaryota</taxon>
        <taxon>Viridiplantae</taxon>
        <taxon>Streptophyta</taxon>
        <taxon>Embryophyta</taxon>
        <taxon>Tracheophyta</taxon>
        <taxon>Spermatophyta</taxon>
        <taxon>Magnoliopsida</taxon>
        <taxon>eudicotyledons</taxon>
        <taxon>Gunneridae</taxon>
        <taxon>Pentapetalae</taxon>
        <taxon>rosids</taxon>
        <taxon>malvids</taxon>
        <taxon>Brassicales</taxon>
        <taxon>Brassicaceae</taxon>
        <taxon>Coluteocarpeae</taxon>
        <taxon>Microthlaspi</taxon>
    </lineage>
</organism>
<dbReference type="AlphaFoldDB" id="A0A6D2I8P1"/>
<name>A0A6D2I8P1_9BRAS</name>
<dbReference type="InterPro" id="IPR006462">
    <property type="entry name" value="MS5"/>
</dbReference>
<dbReference type="NCBIfam" id="TIGR01572">
    <property type="entry name" value="A_thl_para_3677"/>
    <property type="match status" value="1"/>
</dbReference>
<dbReference type="EMBL" id="CACVBM020000765">
    <property type="protein sequence ID" value="CAA7023039.1"/>
    <property type="molecule type" value="Genomic_DNA"/>
</dbReference>
<sequence>MVPWRRERMFLHRNQVRRSITICNAPPYSACSVLVRLYAAMGLHSYNLLHGENLELSRVLRYSKTAGPPAASSYCITLDVMEPSLGLVRTFETSVSEQSYGELSLRYNFARPHGETKKSYNVGDEIMRSSDASDEYFRLCCNCMPEMPRLNPFQNKKRFYLLKKSEVEENAWIRMYLDLAFATTNRGTSKEPDLSKLEIVEVAVSIEESNTSTSDTDEGLGLGLGFSRATNAVFYIRHMDWCKARVKKNDVDRVAIVRRIFIHRTGCFSLVGKIHSSQTLPKPKK</sequence>
<proteinExistence type="predicted"/>
<reference evidence="1" key="1">
    <citation type="submission" date="2020-01" db="EMBL/GenBank/DDBJ databases">
        <authorList>
            <person name="Mishra B."/>
        </authorList>
    </citation>
    <scope>NUCLEOTIDE SEQUENCE [LARGE SCALE GENOMIC DNA]</scope>
</reference>
<dbReference type="PANTHER" id="PTHR31260:SF70">
    <property type="entry name" value="(RAPE) HYPOTHETICAL PROTEIN"/>
    <property type="match status" value="1"/>
</dbReference>
<comment type="caution">
    <text evidence="1">The sequence shown here is derived from an EMBL/GenBank/DDBJ whole genome shotgun (WGS) entry which is preliminary data.</text>
</comment>
<protein>
    <submittedName>
        <fullName evidence="1">Uncharacterized protein</fullName>
    </submittedName>
</protein>
<gene>
    <name evidence="1" type="ORF">MERR_LOCUS10274</name>
</gene>
<evidence type="ECO:0000313" key="1">
    <source>
        <dbReference type="EMBL" id="CAA7023039.1"/>
    </source>
</evidence>
<accession>A0A6D2I8P1</accession>
<evidence type="ECO:0000313" key="2">
    <source>
        <dbReference type="Proteomes" id="UP000467841"/>
    </source>
</evidence>
<keyword evidence="2" id="KW-1185">Reference proteome</keyword>